<evidence type="ECO:0000313" key="2">
    <source>
        <dbReference type="EMBL" id="MFB8767028.1"/>
    </source>
</evidence>
<proteinExistence type="predicted"/>
<organism evidence="2 3">
    <name type="scientific">Nocardiopsis alba</name>
    <dbReference type="NCBI Taxonomy" id="53437"/>
    <lineage>
        <taxon>Bacteria</taxon>
        <taxon>Bacillati</taxon>
        <taxon>Actinomycetota</taxon>
        <taxon>Actinomycetes</taxon>
        <taxon>Streptosporangiales</taxon>
        <taxon>Nocardiopsidaceae</taxon>
        <taxon>Nocardiopsis</taxon>
    </lineage>
</organism>
<protein>
    <recommendedName>
        <fullName evidence="4">DUF1440 domain-containing protein</fullName>
    </recommendedName>
</protein>
<dbReference type="EMBL" id="JAYMRS010000001">
    <property type="protein sequence ID" value="MFB8767028.1"/>
    <property type="molecule type" value="Genomic_DNA"/>
</dbReference>
<gene>
    <name evidence="2" type="ORF">VSQ78_04875</name>
</gene>
<reference evidence="2 3" key="1">
    <citation type="submission" date="2024-01" db="EMBL/GenBank/DDBJ databases">
        <title>Genome mining of biosynthetic gene clusters to explore secondary metabolites of Streptomyces sp.</title>
        <authorList>
            <person name="Baig A."/>
            <person name="Ajitkumar Shintre N."/>
            <person name="Kumar H."/>
            <person name="Anbarasu A."/>
            <person name="Ramaiah S."/>
        </authorList>
    </citation>
    <scope>NUCLEOTIDE SEQUENCE [LARGE SCALE GENOMIC DNA]</scope>
    <source>
        <strain evidence="2 3">A01</strain>
    </source>
</reference>
<dbReference type="RefSeq" id="WP_357223371.1">
    <property type="nucleotide sequence ID" value="NZ_JAYMRS010000001.1"/>
</dbReference>
<sequence length="157" mass="16681">MARGAVAAMAMSGMRQFAVGVGAIERTPPEAMLREGVPAVLAAVPEHRRTAFIELAHWCYGAAAGAAFGLVPRRIRHSRAAGPIYGVLSWGLFEVALAPALGLEHARRARPRERLALLIDHVFFGVVIGRTPEADISDPSAEDGGTGGGTRPHRNDR</sequence>
<feature type="region of interest" description="Disordered" evidence="1">
    <location>
        <begin position="135"/>
        <end position="157"/>
    </location>
</feature>
<evidence type="ECO:0008006" key="4">
    <source>
        <dbReference type="Google" id="ProtNLM"/>
    </source>
</evidence>
<dbReference type="Proteomes" id="UP001585053">
    <property type="component" value="Unassembled WGS sequence"/>
</dbReference>
<accession>A0ABV5DR31</accession>
<evidence type="ECO:0000256" key="1">
    <source>
        <dbReference type="SAM" id="MobiDB-lite"/>
    </source>
</evidence>
<comment type="caution">
    <text evidence="2">The sequence shown here is derived from an EMBL/GenBank/DDBJ whole genome shotgun (WGS) entry which is preliminary data.</text>
</comment>
<name>A0ABV5DR31_9ACTN</name>
<keyword evidence="3" id="KW-1185">Reference proteome</keyword>
<evidence type="ECO:0000313" key="3">
    <source>
        <dbReference type="Proteomes" id="UP001585053"/>
    </source>
</evidence>